<protein>
    <recommendedName>
        <fullName evidence="3 9">NADH-ubiquinone oxidoreductase chain 3</fullName>
        <ecNumber evidence="9">7.1.1.2</ecNumber>
    </recommendedName>
</protein>
<keyword evidence="9 10" id="KW-0496">Mitochondrion</keyword>
<evidence type="ECO:0000256" key="9">
    <source>
        <dbReference type="RuleBase" id="RU003640"/>
    </source>
</evidence>
<evidence type="ECO:0000256" key="4">
    <source>
        <dbReference type="ARBA" id="ARBA00022448"/>
    </source>
</evidence>
<dbReference type="InterPro" id="IPR000440">
    <property type="entry name" value="NADH_UbQ/plastoQ_OxRdtase_su3"/>
</dbReference>
<dbReference type="PANTHER" id="PTHR11058">
    <property type="entry name" value="NADH-UBIQUINONE OXIDOREDUCTASE CHAIN 3"/>
    <property type="match status" value="1"/>
</dbReference>
<evidence type="ECO:0000256" key="7">
    <source>
        <dbReference type="ARBA" id="ARBA00023136"/>
    </source>
</evidence>
<evidence type="ECO:0000256" key="1">
    <source>
        <dbReference type="ARBA" id="ARBA00004370"/>
    </source>
</evidence>
<evidence type="ECO:0000313" key="10">
    <source>
        <dbReference type="EMBL" id="QXV86735.1"/>
    </source>
</evidence>
<sequence>MSVVYFMFYILETTLVIVILSLLSFLISLNSLPGYDKLTPYESGFEFIEKTYNSFSLQFFLISIIFIVFDMEIMLLIPIPLMWGTAEFNSSCYFFFTLLMLGYGYEWLNKSLNWK</sequence>
<name>A0A8F7KMG5_9ARAC</name>
<comment type="function">
    <text evidence="9">Core subunit of the mitochondrial membrane respiratory chain NADH dehydrogenase (Complex I) which catalyzes electron transfer from NADH through the respiratory chain, using ubiquinone as an electron acceptor. Essential for the catalytic activity of complex I.</text>
</comment>
<evidence type="ECO:0000256" key="3">
    <source>
        <dbReference type="ARBA" id="ARBA00021007"/>
    </source>
</evidence>
<keyword evidence="5 9" id="KW-0812">Transmembrane</keyword>
<dbReference type="PANTHER" id="PTHR11058:SF9">
    <property type="entry name" value="NADH-UBIQUINONE OXIDOREDUCTASE CHAIN 3"/>
    <property type="match status" value="1"/>
</dbReference>
<geneLocation type="mitochondrion" evidence="10"/>
<reference evidence="10" key="1">
    <citation type="submission" date="2021-04" db="EMBL/GenBank/DDBJ databases">
        <title>The complete mitochondrial genome of Bisetocreagris titanium (Arachnida: Pseudoscorpiones: Neobisiidae).</title>
        <authorList>
            <person name="Zhao H."/>
            <person name="Chen H."/>
            <person name="Li Y."/>
        </authorList>
    </citation>
    <scope>NUCLEOTIDE SEQUENCE</scope>
</reference>
<keyword evidence="9" id="KW-0520">NAD</keyword>
<dbReference type="GO" id="GO:0031966">
    <property type="term" value="C:mitochondrial membrane"/>
    <property type="evidence" value="ECO:0007669"/>
    <property type="project" value="UniProtKB-SubCell"/>
</dbReference>
<evidence type="ECO:0000256" key="5">
    <source>
        <dbReference type="ARBA" id="ARBA00022692"/>
    </source>
</evidence>
<comment type="catalytic activity">
    <reaction evidence="8 9">
        <text>a ubiquinone + NADH + 5 H(+)(in) = a ubiquinol + NAD(+) + 4 H(+)(out)</text>
        <dbReference type="Rhea" id="RHEA:29091"/>
        <dbReference type="Rhea" id="RHEA-COMP:9565"/>
        <dbReference type="Rhea" id="RHEA-COMP:9566"/>
        <dbReference type="ChEBI" id="CHEBI:15378"/>
        <dbReference type="ChEBI" id="CHEBI:16389"/>
        <dbReference type="ChEBI" id="CHEBI:17976"/>
        <dbReference type="ChEBI" id="CHEBI:57540"/>
        <dbReference type="ChEBI" id="CHEBI:57945"/>
        <dbReference type="EC" id="7.1.1.2"/>
    </reaction>
</comment>
<dbReference type="GO" id="GO:0030964">
    <property type="term" value="C:NADH dehydrogenase complex"/>
    <property type="evidence" value="ECO:0007669"/>
    <property type="project" value="TreeGrafter"/>
</dbReference>
<keyword evidence="7 9" id="KW-0472">Membrane</keyword>
<dbReference type="AlphaFoldDB" id="A0A8F7KMG5"/>
<keyword evidence="9" id="KW-0249">Electron transport</keyword>
<dbReference type="GO" id="GO:0008137">
    <property type="term" value="F:NADH dehydrogenase (ubiquinone) activity"/>
    <property type="evidence" value="ECO:0007669"/>
    <property type="project" value="UniProtKB-UniRule"/>
</dbReference>
<evidence type="ECO:0000256" key="2">
    <source>
        <dbReference type="ARBA" id="ARBA00008472"/>
    </source>
</evidence>
<dbReference type="EC" id="7.1.1.2" evidence="9"/>
<proteinExistence type="inferred from homology"/>
<feature type="transmembrane region" description="Helical" evidence="9">
    <location>
        <begin position="6"/>
        <end position="29"/>
    </location>
</feature>
<comment type="subcellular location">
    <subcellularLocation>
        <location evidence="1">Membrane</location>
    </subcellularLocation>
    <subcellularLocation>
        <location evidence="9">Mitochondrion membrane</location>
        <topology evidence="9">Multi-pass membrane protein</topology>
    </subcellularLocation>
</comment>
<keyword evidence="6 9" id="KW-1133">Transmembrane helix</keyword>
<evidence type="ECO:0000256" key="8">
    <source>
        <dbReference type="ARBA" id="ARBA00049551"/>
    </source>
</evidence>
<dbReference type="Pfam" id="PF00507">
    <property type="entry name" value="Oxidored_q4"/>
    <property type="match status" value="1"/>
</dbReference>
<accession>A0A8F7KMG5</accession>
<keyword evidence="9" id="KW-0679">Respiratory chain</keyword>
<keyword evidence="9" id="KW-1278">Translocase</keyword>
<organism evidence="10">
    <name type="scientific">Bisetocreagris titanium</name>
    <dbReference type="NCBI Taxonomy" id="2836860"/>
    <lineage>
        <taxon>Eukaryota</taxon>
        <taxon>Metazoa</taxon>
        <taxon>Ecdysozoa</taxon>
        <taxon>Arthropoda</taxon>
        <taxon>Chelicerata</taxon>
        <taxon>Arachnida</taxon>
        <taxon>Pseudoscorpiones</taxon>
        <taxon>Neobisioidea</taxon>
        <taxon>Neobisiidae</taxon>
        <taxon>Bisetocreagris</taxon>
    </lineage>
</organism>
<keyword evidence="9" id="KW-0830">Ubiquinone</keyword>
<dbReference type="InterPro" id="IPR038430">
    <property type="entry name" value="NDAH_ubi_oxred_su3_sf"/>
</dbReference>
<evidence type="ECO:0000256" key="6">
    <source>
        <dbReference type="ARBA" id="ARBA00022989"/>
    </source>
</evidence>
<dbReference type="EMBL" id="MZ029090">
    <property type="protein sequence ID" value="QXV86735.1"/>
    <property type="molecule type" value="Genomic_DNA"/>
</dbReference>
<comment type="similarity">
    <text evidence="2 9">Belongs to the complex I subunit 3 family.</text>
</comment>
<feature type="transmembrane region" description="Helical" evidence="9">
    <location>
        <begin position="88"/>
        <end position="108"/>
    </location>
</feature>
<dbReference type="Gene3D" id="1.20.58.1610">
    <property type="entry name" value="NADH:ubiquinone/plastoquinone oxidoreductase, chain 3"/>
    <property type="match status" value="1"/>
</dbReference>
<feature type="transmembrane region" description="Helical" evidence="9">
    <location>
        <begin position="59"/>
        <end position="82"/>
    </location>
</feature>
<keyword evidence="4 9" id="KW-0813">Transport</keyword>
<gene>
    <name evidence="10" type="primary">ND3</name>
</gene>